<comment type="caution">
    <text evidence="1">The sequence shown here is derived from an EMBL/GenBank/DDBJ whole genome shotgun (WGS) entry which is preliminary data.</text>
</comment>
<organism evidence="1 2">
    <name type="scientific">Corynebacterium matruchotii ATCC 33806</name>
    <dbReference type="NCBI Taxonomy" id="566549"/>
    <lineage>
        <taxon>Bacteria</taxon>
        <taxon>Bacillati</taxon>
        <taxon>Actinomycetota</taxon>
        <taxon>Actinomycetes</taxon>
        <taxon>Mycobacteriales</taxon>
        <taxon>Corynebacteriaceae</taxon>
        <taxon>Corynebacterium</taxon>
    </lineage>
</organism>
<reference evidence="1 2" key="1">
    <citation type="submission" date="2009-01" db="EMBL/GenBank/DDBJ databases">
        <authorList>
            <person name="Fulton L."/>
            <person name="Clifton S."/>
            <person name="Chinwalla A.T."/>
            <person name="Mitreva M."/>
            <person name="Sodergren E."/>
            <person name="Weinstock G."/>
            <person name="Clifton S."/>
            <person name="Dooling D.J."/>
            <person name="Fulton B."/>
            <person name="Minx P."/>
            <person name="Pepin K.H."/>
            <person name="Johnson M."/>
            <person name="Bhonagiri V."/>
            <person name="Nash W.E."/>
            <person name="Mardis E.R."/>
            <person name="Wilson R.K."/>
        </authorList>
    </citation>
    <scope>NUCLEOTIDE SEQUENCE [LARGE SCALE GENOMIC DNA]</scope>
    <source>
        <strain evidence="1 2">ATCC 33806</strain>
    </source>
</reference>
<dbReference type="Proteomes" id="UP000006247">
    <property type="component" value="Unassembled WGS sequence"/>
</dbReference>
<name>C0E3X9_9CORY</name>
<gene>
    <name evidence="1" type="ORF">CORMATOL_01700</name>
</gene>
<sequence>MCHVCHIPHDGSRCPRFVVLAILRSYTGSRLEQMFNHLSDVYNRQNHISIVENP</sequence>
<dbReference type="EMBL" id="ACEB01000022">
    <property type="protein sequence ID" value="EEG26872.1"/>
    <property type="molecule type" value="Genomic_DNA"/>
</dbReference>
<proteinExistence type="predicted"/>
<protein>
    <submittedName>
        <fullName evidence="1">Uncharacterized protein</fullName>
    </submittedName>
</protein>
<evidence type="ECO:0000313" key="1">
    <source>
        <dbReference type="EMBL" id="EEG26872.1"/>
    </source>
</evidence>
<evidence type="ECO:0000313" key="2">
    <source>
        <dbReference type="Proteomes" id="UP000006247"/>
    </source>
</evidence>
<accession>C0E3X9</accession>
<dbReference type="AlphaFoldDB" id="C0E3X9"/>
<dbReference type="HOGENOM" id="CLU_3042469_0_0_11"/>